<feature type="domain" description="Translocation and assembly module TamB C-terminal" evidence="6">
    <location>
        <begin position="1241"/>
        <end position="1590"/>
    </location>
</feature>
<keyword evidence="5" id="KW-0732">Signal</keyword>
<dbReference type="InterPro" id="IPR007452">
    <property type="entry name" value="TamB_C"/>
</dbReference>
<evidence type="ECO:0000259" key="6">
    <source>
        <dbReference type="Pfam" id="PF04357"/>
    </source>
</evidence>
<evidence type="ECO:0000256" key="2">
    <source>
        <dbReference type="ARBA" id="ARBA00022692"/>
    </source>
</evidence>
<accession>A0A1H8ESS5</accession>
<evidence type="ECO:0000256" key="1">
    <source>
        <dbReference type="ARBA" id="ARBA00004167"/>
    </source>
</evidence>
<keyword evidence="2" id="KW-0812">Transmembrane</keyword>
<dbReference type="Pfam" id="PF04357">
    <property type="entry name" value="TamB"/>
    <property type="match status" value="1"/>
</dbReference>
<dbReference type="RefSeq" id="WP_091844923.1">
    <property type="nucleotide sequence ID" value="NZ_FOCM01000003.1"/>
</dbReference>
<organism evidence="7 8">
    <name type="scientific">Palleronia pelagia</name>
    <dbReference type="NCBI Taxonomy" id="387096"/>
    <lineage>
        <taxon>Bacteria</taxon>
        <taxon>Pseudomonadati</taxon>
        <taxon>Pseudomonadota</taxon>
        <taxon>Alphaproteobacteria</taxon>
        <taxon>Rhodobacterales</taxon>
        <taxon>Roseobacteraceae</taxon>
        <taxon>Palleronia</taxon>
    </lineage>
</organism>
<dbReference type="GO" id="GO:0009306">
    <property type="term" value="P:protein secretion"/>
    <property type="evidence" value="ECO:0007669"/>
    <property type="project" value="InterPro"/>
</dbReference>
<feature type="signal peptide" evidence="5">
    <location>
        <begin position="1"/>
        <end position="23"/>
    </location>
</feature>
<proteinExistence type="predicted"/>
<evidence type="ECO:0000313" key="8">
    <source>
        <dbReference type="Proteomes" id="UP000199372"/>
    </source>
</evidence>
<dbReference type="EMBL" id="FOCM01000003">
    <property type="protein sequence ID" value="SEN22512.1"/>
    <property type="molecule type" value="Genomic_DNA"/>
</dbReference>
<evidence type="ECO:0000313" key="7">
    <source>
        <dbReference type="EMBL" id="SEN22512.1"/>
    </source>
</evidence>
<comment type="subcellular location">
    <subcellularLocation>
        <location evidence="1">Membrane</location>
        <topology evidence="1">Single-pass membrane protein</topology>
    </subcellularLocation>
</comment>
<gene>
    <name evidence="7" type="ORF">SAMN04488011_10385</name>
</gene>
<dbReference type="OrthoDB" id="7784409at2"/>
<sequence>MTIKRTLRRAALALTLCALPVAAQDNADEDDGGGFLENLIEDQLSGPGFQVSVRGFEGALSSRATIESLVISDDNGPWLTVNNAALDWNRAALLRGRLSVNELSAEEILVPRLPQGEETVDVPNPEAQPFSLPDLPVSIQIGEISAARVELGETVIGVPAELSLDGSASLAGGEGEVDIRAERLDGERGVFEVSGSYENESRNLSVNLLVDEGEDGIVASLIDLPGRPSLELRVEGDGPLSDFTADIALQTAGEPRLDGTVELIEEEGDQRFVANLSGDIAPVFTPQYRPFFGPNIQLVAEGQRGSDGAVALDQFRLQARSLDLQGQVRIGADGVPDFFDVTGEIASEDGAVTLPVGEGTQVDRVGLDLQFDASESEDWNALIEIAGLDQPGIEIANVTLDGGGVIAGAGKSLSVTADLDFSAAGLSFDDPGLAEAVGDRLNGRVEVDYDAGDPILLETLRLAGAGFQLQGSGQVDPDGENIPVALDARLDADDLAVFAALAGRPLSGGLSADVALQATLQDQAFDLSLDGSAQDLALGIDQVDPLLRGGTLLELQAIRDSEGTRVPVLRIDNEAIDLTGDARITSEQGEARINLTVDNLGRIDPELAGPATVSLEAVNPGEAWQIDLTASGARADVTADVTVSDLEADSPLAEGTAEIIARDLSQFTPFVGRDLGGSVDLALDGRARLDTSLVEAEISGQTRDVTIDQPEADRLLRGVTEIALRLSKLQSQIDLPELLVSNPQITLEGSAGIAPQNSTVDVRIDMPNLSEVVPSMSGPASVVLDAVEDATGWTVDLDATGAGARVIADGRVTDLNAEDTSPLAAGDLSLAVDDLSVFSELARRELGGTVDLSAEGEARFDLSQASGTVEGTTRNLALGQAELNRLFAGLTQLAAEASKDGDAIRVPNLTLSNPQISVDANGQYGPGDSAVQANVNFPNLGDIVPEMSGPGSVDLFAEEVGEIWQASLDGTGAGVDLSAMAEVADLTETPRVDGRVELTAADLSRFRRLANRDLRGAVDLTAEGSGTVDGSRFDVMADVTANRLAVGIPQVDQLLAGRTTLAAVASRDGADAPIRVRTFNLDSPGLDASAQGTLLGGNSNLTFNARLANLGAFVPEISGPVTAQGRAGQAGSSFTLDIGVTGPQGITAQVDGRVAESFDSANLRVNGSSPLRLANPFLGSNSITGQANFDVALNGPLQLSSVTGQVTVGGGRFVVPSVPLTLADLNATARLNGNSVQLNATASNPEGGQLRVSGPIGLSGGFNADLLVELLGFALEDPRLYTTSLDGRINVNGPLTGGARIAGGIQIGETELRIPSTGLGATGPIPDGLVHRNEPADVRATRARAGLIEEPGSGGGGGVAYPLDLTISAPNRIFVRGRGLDAELGGQLTVRGTTADIIPAGQFDLIRGRLDLLGQRLNLTEGQVTLAGNFTPRIRLVAETDAGDVTVRIVVEGEALSPEISFLSDPELPEDEVLSRLLFGRSIDNISPLQAAQLASAVATLAGRGGDGIIGNLRQSTGLDDLDITTDEDGNVGVRAGAYLSENLYTDVTVDATGEAEINLNLDVTNSITVRGGASNSGETSLGIFFERDY</sequence>
<dbReference type="PANTHER" id="PTHR36985">
    <property type="entry name" value="TRANSLOCATION AND ASSEMBLY MODULE SUBUNIT TAMB"/>
    <property type="match status" value="1"/>
</dbReference>
<dbReference type="GO" id="GO:0005886">
    <property type="term" value="C:plasma membrane"/>
    <property type="evidence" value="ECO:0007669"/>
    <property type="project" value="InterPro"/>
</dbReference>
<feature type="chain" id="PRO_5011474409" evidence="5">
    <location>
        <begin position="24"/>
        <end position="1590"/>
    </location>
</feature>
<protein>
    <submittedName>
        <fullName evidence="7">Autotransporter secretion inner membrane protein TamB</fullName>
    </submittedName>
</protein>
<reference evidence="8" key="1">
    <citation type="submission" date="2016-10" db="EMBL/GenBank/DDBJ databases">
        <authorList>
            <person name="Varghese N."/>
            <person name="Submissions S."/>
        </authorList>
    </citation>
    <scope>NUCLEOTIDE SEQUENCE [LARGE SCALE GENOMIC DNA]</scope>
    <source>
        <strain evidence="8">DSM 26893</strain>
    </source>
</reference>
<evidence type="ECO:0000256" key="5">
    <source>
        <dbReference type="SAM" id="SignalP"/>
    </source>
</evidence>
<evidence type="ECO:0000256" key="4">
    <source>
        <dbReference type="ARBA" id="ARBA00023136"/>
    </source>
</evidence>
<keyword evidence="3" id="KW-1133">Transmembrane helix</keyword>
<keyword evidence="8" id="KW-1185">Reference proteome</keyword>
<keyword evidence="4" id="KW-0472">Membrane</keyword>
<dbReference type="Proteomes" id="UP000199372">
    <property type="component" value="Unassembled WGS sequence"/>
</dbReference>
<evidence type="ECO:0000256" key="3">
    <source>
        <dbReference type="ARBA" id="ARBA00022989"/>
    </source>
</evidence>
<dbReference type="GO" id="GO:0097347">
    <property type="term" value="C:TAM protein secretion complex"/>
    <property type="evidence" value="ECO:0007669"/>
    <property type="project" value="TreeGrafter"/>
</dbReference>
<name>A0A1H8ESS5_9RHOB</name>
<dbReference type="PANTHER" id="PTHR36985:SF1">
    <property type="entry name" value="TRANSLOCATION AND ASSEMBLY MODULE SUBUNIT TAMB"/>
    <property type="match status" value="1"/>
</dbReference>